<gene>
    <name evidence="2" type="ORF">CBER1_02210</name>
</gene>
<dbReference type="Proteomes" id="UP000237631">
    <property type="component" value="Unassembled WGS sequence"/>
</dbReference>
<accession>A0A2S6BQ70</accession>
<comment type="caution">
    <text evidence="2">The sequence shown here is derived from an EMBL/GenBank/DDBJ whole genome shotgun (WGS) entry which is preliminary data.</text>
</comment>
<organism evidence="2 3">
    <name type="scientific">Cercospora berteroae</name>
    <dbReference type="NCBI Taxonomy" id="357750"/>
    <lineage>
        <taxon>Eukaryota</taxon>
        <taxon>Fungi</taxon>
        <taxon>Dikarya</taxon>
        <taxon>Ascomycota</taxon>
        <taxon>Pezizomycotina</taxon>
        <taxon>Dothideomycetes</taxon>
        <taxon>Dothideomycetidae</taxon>
        <taxon>Mycosphaerellales</taxon>
        <taxon>Mycosphaerellaceae</taxon>
        <taxon>Cercospora</taxon>
    </lineage>
</organism>
<keyword evidence="3" id="KW-1185">Reference proteome</keyword>
<protein>
    <submittedName>
        <fullName evidence="2">Uncharacterized protein</fullName>
    </submittedName>
</protein>
<sequence length="212" mass="24133">MLFPGDLTDFGSLYEGSDFEGWKTCMRVALNARNGFEPVDLPPTHLRMDNEQVMALMMVDDGIRDAMRHAAAHCHQLEVSRLKGHIAKLKDHAAKLEARLDAYSQAAVHRPLQHVACVREEAQIPLRNPSRPKMATFVAAQVPKEKYPNEAWDIRYMCEYISEHLLPRIPDTAKAHLTSFSKSLSALMKPFPFLRLTPEIRQRIYVLVLDDG</sequence>
<dbReference type="AlphaFoldDB" id="A0A2S6BQ70"/>
<dbReference type="OrthoDB" id="3650755at2759"/>
<dbReference type="EMBL" id="PNEN01001800">
    <property type="protein sequence ID" value="PPJ49615.1"/>
    <property type="molecule type" value="Genomic_DNA"/>
</dbReference>
<keyword evidence="1" id="KW-0175">Coiled coil</keyword>
<evidence type="ECO:0000313" key="3">
    <source>
        <dbReference type="Proteomes" id="UP000237631"/>
    </source>
</evidence>
<feature type="coiled-coil region" evidence="1">
    <location>
        <begin position="79"/>
        <end position="106"/>
    </location>
</feature>
<reference evidence="3" key="1">
    <citation type="journal article" date="2017" name="bioRxiv">
        <title>Conservation of a gene cluster reveals novel cercosporin biosynthetic mechanisms and extends production to the genus Colletotrichum.</title>
        <authorList>
            <person name="de Jonge R."/>
            <person name="Ebert M.K."/>
            <person name="Huitt-Roehl C.R."/>
            <person name="Pal P."/>
            <person name="Suttle J.C."/>
            <person name="Spanner R.E."/>
            <person name="Neubauer J.D."/>
            <person name="Jurick W.M.II."/>
            <person name="Stott K.A."/>
            <person name="Secor G.A."/>
            <person name="Thomma B.P.H.J."/>
            <person name="Van de Peer Y."/>
            <person name="Townsend C.A."/>
            <person name="Bolton M.D."/>
        </authorList>
    </citation>
    <scope>NUCLEOTIDE SEQUENCE [LARGE SCALE GENOMIC DNA]</scope>
    <source>
        <strain evidence="3">CBS538.71</strain>
    </source>
</reference>
<name>A0A2S6BQ70_9PEZI</name>
<proteinExistence type="predicted"/>
<evidence type="ECO:0000256" key="1">
    <source>
        <dbReference type="SAM" id="Coils"/>
    </source>
</evidence>
<evidence type="ECO:0000313" key="2">
    <source>
        <dbReference type="EMBL" id="PPJ49615.1"/>
    </source>
</evidence>